<gene>
    <name evidence="2" type="ORF">AWM70_09745</name>
</gene>
<dbReference type="KEGG" id="pyg:AWM70_09745"/>
<accession>A0A1B1N089</accession>
<evidence type="ECO:0000259" key="1">
    <source>
        <dbReference type="SMART" id="SM00914"/>
    </source>
</evidence>
<dbReference type="InterPro" id="IPR027393">
    <property type="entry name" value="Virus_scaffolding_prot_C"/>
</dbReference>
<reference evidence="2 3" key="1">
    <citation type="submission" date="2016-01" db="EMBL/GenBank/DDBJ databases">
        <title>Complete Genome Sequence of Paenibacillus yonginensis DCY84, a novel Plant Growth-Promoting Bacteria with Elicitation of Induced Systemic Resistance.</title>
        <authorList>
            <person name="Kim Y.J."/>
            <person name="Yang D.C."/>
            <person name="Sukweenadhi J."/>
        </authorList>
    </citation>
    <scope>NUCLEOTIDE SEQUENCE [LARGE SCALE GENOMIC DNA]</scope>
    <source>
        <strain evidence="2 3">DCY84</strain>
    </source>
</reference>
<dbReference type="STRING" id="1462996.AWM70_09745"/>
<dbReference type="InterPro" id="IPR014957">
    <property type="entry name" value="IDEAL_dom"/>
</dbReference>
<dbReference type="SMART" id="SM00914">
    <property type="entry name" value="IDEAL"/>
    <property type="match status" value="1"/>
</dbReference>
<evidence type="ECO:0000313" key="3">
    <source>
        <dbReference type="Proteomes" id="UP000092573"/>
    </source>
</evidence>
<sequence length="60" mass="6806">MDKMKATYEVMLALAAEMALDEILRKSREEKLYGAIDSALAEGDEVAFRLLTDELKTLQR</sequence>
<feature type="domain" description="IDEAL" evidence="1">
    <location>
        <begin position="19"/>
        <end position="55"/>
    </location>
</feature>
<dbReference type="RefSeq" id="WP_068695901.1">
    <property type="nucleotide sequence ID" value="NZ_CP014167.1"/>
</dbReference>
<organism evidence="2 3">
    <name type="scientific">Paenibacillus yonginensis</name>
    <dbReference type="NCBI Taxonomy" id="1462996"/>
    <lineage>
        <taxon>Bacteria</taxon>
        <taxon>Bacillati</taxon>
        <taxon>Bacillota</taxon>
        <taxon>Bacilli</taxon>
        <taxon>Bacillales</taxon>
        <taxon>Paenibacillaceae</taxon>
        <taxon>Paenibacillus</taxon>
    </lineage>
</organism>
<dbReference type="EMBL" id="CP014167">
    <property type="protein sequence ID" value="ANS74843.1"/>
    <property type="molecule type" value="Genomic_DNA"/>
</dbReference>
<proteinExistence type="predicted"/>
<dbReference type="Pfam" id="PF08858">
    <property type="entry name" value="IDEAL"/>
    <property type="match status" value="1"/>
</dbReference>
<dbReference type="AlphaFoldDB" id="A0A1B1N089"/>
<dbReference type="Gene3D" id="4.10.810.10">
    <property type="entry name" value="Virus Scaffolding Protein, Chain A"/>
    <property type="match status" value="1"/>
</dbReference>
<name>A0A1B1N089_9BACL</name>
<dbReference type="Proteomes" id="UP000092573">
    <property type="component" value="Chromosome"/>
</dbReference>
<keyword evidence="3" id="KW-1185">Reference proteome</keyword>
<evidence type="ECO:0000313" key="2">
    <source>
        <dbReference type="EMBL" id="ANS74843.1"/>
    </source>
</evidence>
<dbReference type="OrthoDB" id="2155814at2"/>
<protein>
    <recommendedName>
        <fullName evidence="1">IDEAL domain-containing protein</fullName>
    </recommendedName>
</protein>